<dbReference type="Gene3D" id="3.40.50.10740">
    <property type="entry name" value="Class I glutamine amidotransferase-like"/>
    <property type="match status" value="1"/>
</dbReference>
<name>A0A848HG39_9BURK</name>
<dbReference type="EC" id="3.4.17.13" evidence="9"/>
<evidence type="ECO:0000313" key="10">
    <source>
        <dbReference type="Proteomes" id="UP000583752"/>
    </source>
</evidence>
<comment type="similarity">
    <text evidence="1">Belongs to the peptidase S66 family.</text>
</comment>
<dbReference type="RefSeq" id="WP_169463828.1">
    <property type="nucleotide sequence ID" value="NZ_JABBGG010000001.1"/>
</dbReference>
<dbReference type="Proteomes" id="UP000583752">
    <property type="component" value="Unassembled WGS sequence"/>
</dbReference>
<dbReference type="InterPro" id="IPR027478">
    <property type="entry name" value="LdcA_N"/>
</dbReference>
<dbReference type="CDD" id="cd07025">
    <property type="entry name" value="Peptidase_S66"/>
    <property type="match status" value="1"/>
</dbReference>
<evidence type="ECO:0000313" key="9">
    <source>
        <dbReference type="EMBL" id="NML60174.1"/>
    </source>
</evidence>
<keyword evidence="10" id="KW-1185">Reference proteome</keyword>
<keyword evidence="3" id="KW-0645">Protease</keyword>
<evidence type="ECO:0000256" key="1">
    <source>
        <dbReference type="ARBA" id="ARBA00010233"/>
    </source>
</evidence>
<evidence type="ECO:0000256" key="2">
    <source>
        <dbReference type="ARBA" id="ARBA00022645"/>
    </source>
</evidence>
<dbReference type="GO" id="GO:0006508">
    <property type="term" value="P:proteolysis"/>
    <property type="evidence" value="ECO:0007669"/>
    <property type="project" value="UniProtKB-KW"/>
</dbReference>
<dbReference type="SUPFAM" id="SSF141986">
    <property type="entry name" value="LD-carboxypeptidase A C-terminal domain-like"/>
    <property type="match status" value="1"/>
</dbReference>
<dbReference type="Pfam" id="PF17676">
    <property type="entry name" value="Peptidase_S66C"/>
    <property type="match status" value="1"/>
</dbReference>
<proteinExistence type="inferred from homology"/>
<sequence>MITSKPGIGIVAPSGYTLDDAAVQRGIKLLEARGHVVHNYFDTAKVFQRFGGTDEARLAQLQAAACDPDIDVVIALRGQYGLTRLLPRIDFDTMAASGKIFVGFSDFTAFQMGLMAKTGAKSYAGPMLYADFGAIEPVDFTLDDFWKCLAGPTHRIDVTAAGNPSVDASGTIWGGNLAMVMSVLGTSYFPSIDDGILFFEDVNEHPYRVERMLLQLLHAGVIERQTAIVLGDFSSYGITPADNGYNFEVMVDYLRRVMPVPVLTGLPFGHGRTRVTIPFGAQARLVSHDAGFTLTMSDYPTVAHG</sequence>
<evidence type="ECO:0000256" key="3">
    <source>
        <dbReference type="ARBA" id="ARBA00022670"/>
    </source>
</evidence>
<protein>
    <submittedName>
        <fullName evidence="9">Muramoyltetrapeptide carboxypeptidase</fullName>
        <ecNumber evidence="9">3.4.17.13</ecNumber>
    </submittedName>
</protein>
<dbReference type="InterPro" id="IPR003507">
    <property type="entry name" value="S66_fam"/>
</dbReference>
<dbReference type="InterPro" id="IPR040921">
    <property type="entry name" value="Peptidase_S66C"/>
</dbReference>
<dbReference type="NCBIfam" id="NF008424">
    <property type="entry name" value="PRK11253.1"/>
    <property type="match status" value="1"/>
</dbReference>
<dbReference type="EMBL" id="JABBGG010000001">
    <property type="protein sequence ID" value="NML60174.1"/>
    <property type="molecule type" value="Genomic_DNA"/>
</dbReference>
<feature type="active site" description="Charge relay system" evidence="6">
    <location>
        <position position="200"/>
    </location>
</feature>
<feature type="active site" description="Charge relay system" evidence="6">
    <location>
        <position position="270"/>
    </location>
</feature>
<dbReference type="Gene3D" id="3.50.30.60">
    <property type="entry name" value="LD-carboxypeptidase A C-terminal domain-like"/>
    <property type="match status" value="1"/>
</dbReference>
<reference evidence="9 10" key="1">
    <citation type="submission" date="2020-04" db="EMBL/GenBank/DDBJ databases">
        <title>Massilia sp. RP-1-19 isolated from soil.</title>
        <authorList>
            <person name="Dahal R.H."/>
        </authorList>
    </citation>
    <scope>NUCLEOTIDE SEQUENCE [LARGE SCALE GENOMIC DNA]</scope>
    <source>
        <strain evidence="9 10">RP-1-19</strain>
    </source>
</reference>
<dbReference type="GO" id="GO:0008236">
    <property type="term" value="F:serine-type peptidase activity"/>
    <property type="evidence" value="ECO:0007669"/>
    <property type="project" value="UniProtKB-KW"/>
</dbReference>
<dbReference type="GO" id="GO:0106415">
    <property type="term" value="F:muramoyltetrapeptide carboxypeptidase activity"/>
    <property type="evidence" value="ECO:0007669"/>
    <property type="project" value="UniProtKB-EC"/>
</dbReference>
<feature type="active site" description="Nucleophile" evidence="6">
    <location>
        <position position="105"/>
    </location>
</feature>
<keyword evidence="2 9" id="KW-0121">Carboxypeptidase</keyword>
<keyword evidence="4 9" id="KW-0378">Hydrolase</keyword>
<dbReference type="PIRSF" id="PIRSF028757">
    <property type="entry name" value="LD-carboxypeptidase"/>
    <property type="match status" value="1"/>
</dbReference>
<dbReference type="AlphaFoldDB" id="A0A848HG39"/>
<comment type="caution">
    <text evidence="9">The sequence shown here is derived from an EMBL/GenBank/DDBJ whole genome shotgun (WGS) entry which is preliminary data.</text>
</comment>
<dbReference type="SUPFAM" id="SSF52317">
    <property type="entry name" value="Class I glutamine amidotransferase-like"/>
    <property type="match status" value="1"/>
</dbReference>
<gene>
    <name evidence="9" type="primary">ldcA</name>
    <name evidence="9" type="ORF">HHL21_03550</name>
</gene>
<dbReference type="PANTHER" id="PTHR30237:SF2">
    <property type="entry name" value="MUREIN TETRAPEPTIDE CARBOXYPEPTIDASE"/>
    <property type="match status" value="1"/>
</dbReference>
<accession>A0A848HG39</accession>
<feature type="domain" description="LD-carboxypeptidase C-terminal" evidence="8">
    <location>
        <begin position="169"/>
        <end position="285"/>
    </location>
</feature>
<dbReference type="PANTHER" id="PTHR30237">
    <property type="entry name" value="MURAMOYLTETRAPEPTIDE CARBOXYPEPTIDASE"/>
    <property type="match status" value="1"/>
</dbReference>
<feature type="domain" description="LD-carboxypeptidase N-terminal" evidence="7">
    <location>
        <begin position="8"/>
        <end position="125"/>
    </location>
</feature>
<dbReference type="InterPro" id="IPR040449">
    <property type="entry name" value="Peptidase_S66_N"/>
</dbReference>
<evidence type="ECO:0000259" key="7">
    <source>
        <dbReference type="Pfam" id="PF02016"/>
    </source>
</evidence>
<dbReference type="InterPro" id="IPR029062">
    <property type="entry name" value="Class_I_gatase-like"/>
</dbReference>
<evidence type="ECO:0000259" key="8">
    <source>
        <dbReference type="Pfam" id="PF17676"/>
    </source>
</evidence>
<dbReference type="Pfam" id="PF02016">
    <property type="entry name" value="Peptidase_S66"/>
    <property type="match status" value="1"/>
</dbReference>
<organism evidence="9 10">
    <name type="scientific">Massilia polaris</name>
    <dbReference type="NCBI Taxonomy" id="2728846"/>
    <lineage>
        <taxon>Bacteria</taxon>
        <taxon>Pseudomonadati</taxon>
        <taxon>Pseudomonadota</taxon>
        <taxon>Betaproteobacteria</taxon>
        <taxon>Burkholderiales</taxon>
        <taxon>Oxalobacteraceae</taxon>
        <taxon>Telluria group</taxon>
        <taxon>Massilia</taxon>
    </lineage>
</organism>
<evidence type="ECO:0000256" key="6">
    <source>
        <dbReference type="PIRSR" id="PIRSR028757-1"/>
    </source>
</evidence>
<dbReference type="InterPro" id="IPR027461">
    <property type="entry name" value="Carboxypeptidase_A_C_sf"/>
</dbReference>
<evidence type="ECO:0000256" key="4">
    <source>
        <dbReference type="ARBA" id="ARBA00022801"/>
    </source>
</evidence>
<keyword evidence="5" id="KW-0720">Serine protease</keyword>
<evidence type="ECO:0000256" key="5">
    <source>
        <dbReference type="ARBA" id="ARBA00022825"/>
    </source>
</evidence>